<dbReference type="Gene3D" id="3.40.430.10">
    <property type="entry name" value="Dihydrofolate Reductase, subunit A"/>
    <property type="match status" value="1"/>
</dbReference>
<gene>
    <name evidence="2" type="ORF">Pen02_32870</name>
</gene>
<accession>A0ABQ4E220</accession>
<dbReference type="InterPro" id="IPR002734">
    <property type="entry name" value="RibDG_C"/>
</dbReference>
<evidence type="ECO:0000313" key="3">
    <source>
        <dbReference type="Proteomes" id="UP000646749"/>
    </source>
</evidence>
<feature type="domain" description="Bacterial bifunctional deaminase-reductase C-terminal" evidence="1">
    <location>
        <begin position="7"/>
        <end position="178"/>
    </location>
</feature>
<dbReference type="SUPFAM" id="SSF53597">
    <property type="entry name" value="Dihydrofolate reductase-like"/>
    <property type="match status" value="1"/>
</dbReference>
<name>A0ABQ4E220_9ACTN</name>
<dbReference type="EMBL" id="BONW01000016">
    <property type="protein sequence ID" value="GIG88351.1"/>
    <property type="molecule type" value="Genomic_DNA"/>
</dbReference>
<protein>
    <recommendedName>
        <fullName evidence="1">Bacterial bifunctional deaminase-reductase C-terminal domain-containing protein</fullName>
    </recommendedName>
</protein>
<comment type="caution">
    <text evidence="2">The sequence shown here is derived from an EMBL/GenBank/DDBJ whole genome shotgun (WGS) entry which is preliminary data.</text>
</comment>
<dbReference type="InterPro" id="IPR024072">
    <property type="entry name" value="DHFR-like_dom_sf"/>
</dbReference>
<reference evidence="2 3" key="1">
    <citation type="submission" date="2021-01" db="EMBL/GenBank/DDBJ databases">
        <title>Whole genome shotgun sequence of Plantactinospora endophytica NBRC 110450.</title>
        <authorList>
            <person name="Komaki H."/>
            <person name="Tamura T."/>
        </authorList>
    </citation>
    <scope>NUCLEOTIDE SEQUENCE [LARGE SCALE GENOMIC DNA]</scope>
    <source>
        <strain evidence="2 3">NBRC 110450</strain>
    </source>
</reference>
<keyword evidence="3" id="KW-1185">Reference proteome</keyword>
<evidence type="ECO:0000259" key="1">
    <source>
        <dbReference type="Pfam" id="PF01872"/>
    </source>
</evidence>
<organism evidence="2 3">
    <name type="scientific">Plantactinospora endophytica</name>
    <dbReference type="NCBI Taxonomy" id="673535"/>
    <lineage>
        <taxon>Bacteria</taxon>
        <taxon>Bacillati</taxon>
        <taxon>Actinomycetota</taxon>
        <taxon>Actinomycetes</taxon>
        <taxon>Micromonosporales</taxon>
        <taxon>Micromonosporaceae</taxon>
        <taxon>Plantactinospora</taxon>
    </lineage>
</organism>
<dbReference type="Proteomes" id="UP000646749">
    <property type="component" value="Unassembled WGS sequence"/>
</dbReference>
<evidence type="ECO:0000313" key="2">
    <source>
        <dbReference type="EMBL" id="GIG88351.1"/>
    </source>
</evidence>
<proteinExistence type="predicted"/>
<dbReference type="Pfam" id="PF01872">
    <property type="entry name" value="RibD_C"/>
    <property type="match status" value="1"/>
</dbReference>
<sequence>MSPVRELTVDLFSTVDGWLRGRDSPAYFGYDGPELQSWIDEQVAHPHVMLMGANTYRAMAEIVAGGGDPRSGRMDELPKVVFSKSLRPPLSWHNTSLVAEDAAVAVPAMKNEPGDPLRVIGSLALTRSLFRLGLVDRLRLIVFPQVLGESGVERMLVGVPDVNLRLVSADVLDERLVLLDYRLDPSATAPR</sequence>